<feature type="domain" description="AAA+ ATPase" evidence="3">
    <location>
        <begin position="261"/>
        <end position="395"/>
    </location>
</feature>
<reference evidence="6" key="1">
    <citation type="journal article" date="2016" name="Nat. Commun.">
        <title>Genome analysis of three Pneumocystis species reveals adaptation mechanisms to life exclusively in mammalian hosts.</title>
        <authorList>
            <person name="Ma L."/>
            <person name="Chen Z."/>
            <person name="Huang D.W."/>
            <person name="Kutty G."/>
            <person name="Ishihara M."/>
            <person name="Wang H."/>
            <person name="Abouelleil A."/>
            <person name="Bishop L."/>
            <person name="Davey E."/>
            <person name="Deng R."/>
            <person name="Deng X."/>
            <person name="Fan L."/>
            <person name="Fantoni G."/>
            <person name="Fitzgerald M."/>
            <person name="Gogineni E."/>
            <person name="Goldberg J.M."/>
            <person name="Handley G."/>
            <person name="Hu X."/>
            <person name="Huber C."/>
            <person name="Jiao X."/>
            <person name="Jones K."/>
            <person name="Levin J.Z."/>
            <person name="Liu Y."/>
            <person name="Macdonald P."/>
            <person name="Melnikov A."/>
            <person name="Raley C."/>
            <person name="Sassi M."/>
            <person name="Sherman B.T."/>
            <person name="Song X."/>
            <person name="Sykes S."/>
            <person name="Tran B."/>
            <person name="Walsh L."/>
            <person name="Xia Y."/>
            <person name="Yang J."/>
            <person name="Young S."/>
            <person name="Zeng Q."/>
            <person name="Zheng X."/>
            <person name="Stephens R."/>
            <person name="Nusbaum C."/>
            <person name="Birren B.W."/>
            <person name="Azadi P."/>
            <person name="Lempicki R.A."/>
            <person name="Cuomo C.A."/>
            <person name="Kovacs J.A."/>
        </authorList>
    </citation>
    <scope>NUCLEOTIDE SEQUENCE [LARGE SCALE GENOMIC DNA]</scope>
    <source>
        <strain evidence="6">B123</strain>
    </source>
</reference>
<evidence type="ECO:0000256" key="2">
    <source>
        <dbReference type="ARBA" id="ARBA00022840"/>
    </source>
</evidence>
<evidence type="ECO:0000259" key="3">
    <source>
        <dbReference type="SMART" id="SM00382"/>
    </source>
</evidence>
<dbReference type="FunFam" id="1.10.8.60:FF:000178">
    <property type="entry name" value="CDC48/VCP homolog, AAA superfamily"/>
    <property type="match status" value="1"/>
</dbReference>
<dbReference type="PANTHER" id="PTHR23077:SF27">
    <property type="entry name" value="ATPASE FAMILY GENE 2 PROTEIN HOMOLOG A"/>
    <property type="match status" value="1"/>
</dbReference>
<dbReference type="Gene3D" id="3.40.50.300">
    <property type="entry name" value="P-loop containing nucleotide triphosphate hydrolases"/>
    <property type="match status" value="2"/>
</dbReference>
<evidence type="ECO:0000313" key="6">
    <source>
        <dbReference type="Proteomes" id="UP000011958"/>
    </source>
</evidence>
<keyword evidence="1" id="KW-0547">Nucleotide-binding</keyword>
<dbReference type="VEuPathDB" id="FungiDB:PNEG_01329"/>
<dbReference type="eggNOG" id="KOG0730">
    <property type="taxonomic scope" value="Eukaryota"/>
</dbReference>
<dbReference type="InterPro" id="IPR050168">
    <property type="entry name" value="AAA_ATPase_domain"/>
</dbReference>
<dbReference type="InterPro" id="IPR009010">
    <property type="entry name" value="Asp_de-COase-like_dom_sf"/>
</dbReference>
<dbReference type="HOGENOM" id="CLU_000688_12_2_1"/>
<protein>
    <submittedName>
        <fullName evidence="5">Uncharacterized protein</fullName>
    </submittedName>
</protein>
<keyword evidence="6" id="KW-1185">Reference proteome</keyword>
<dbReference type="InterPro" id="IPR003960">
    <property type="entry name" value="ATPase_AAA_CS"/>
</dbReference>
<dbReference type="InterPro" id="IPR003593">
    <property type="entry name" value="AAA+_ATPase"/>
</dbReference>
<comment type="caution">
    <text evidence="5">The sequence shown here is derived from an EMBL/GenBank/DDBJ whole genome shotgun (WGS) entry which is preliminary data.</text>
</comment>
<dbReference type="FunFam" id="3.40.50.300:FF:000012">
    <property type="entry name" value="Transitional endoplasmic reticulum ATPase"/>
    <property type="match status" value="1"/>
</dbReference>
<dbReference type="GeneID" id="19895026"/>
<proteinExistence type="predicted"/>
<dbReference type="Pfam" id="PF17862">
    <property type="entry name" value="AAA_lid_3"/>
    <property type="match status" value="2"/>
</dbReference>
<dbReference type="Gene3D" id="1.10.8.60">
    <property type="match status" value="2"/>
</dbReference>
<dbReference type="CDD" id="cd19511">
    <property type="entry name" value="RecA-like_CDC48_r2-like"/>
    <property type="match status" value="1"/>
</dbReference>
<accession>M7NU28</accession>
<dbReference type="PROSITE" id="PS00674">
    <property type="entry name" value="AAA"/>
    <property type="match status" value="2"/>
</dbReference>
<dbReference type="EMBL" id="AFWA02000006">
    <property type="protein sequence ID" value="EMR10626.1"/>
    <property type="molecule type" value="Genomic_DNA"/>
</dbReference>
<name>M7NU28_PNEMU</name>
<evidence type="ECO:0000256" key="1">
    <source>
        <dbReference type="ARBA" id="ARBA00022741"/>
    </source>
</evidence>
<dbReference type="CDD" id="cd19503">
    <property type="entry name" value="RecA-like_CDC48_NLV2_r1-like"/>
    <property type="match status" value="1"/>
</dbReference>
<gene>
    <name evidence="5" type="ORF">PNEG_01329</name>
</gene>
<dbReference type="InterPro" id="IPR003338">
    <property type="entry name" value="CDC4_N-term_subdom"/>
</dbReference>
<sequence>MPKNSLNINSKMIRDTSSQLQCTPSYINKEALASLTVQQNPETKINVLNKVYLNSSQLKKAGLSTGDLVLVENEKPSMPYSFGIAWMHSGTGADEVKLSEDLRKKGKILLGQQVSVRKYPLPVLKAQVVGIESLNLESEDNMLNKMKDFLVKIRYVSIGSEYEYHYQGKTIIVKIKMVDNLNELTNRIKAMELSDKRVYQDVFLITKDTKVVLSWDINDNPSFKITFANIGGLKHQIELLRDYVELPLLKPECFEIFGISPPKGVLLYGPPGTGKTMLLRAIANETKAYVELVNGPSVIGKYLGETEANLCKIFENAKKNQPSIIFIDEIDAIAPKRGEDTVERRIVATLLTLMDGMNSSGQVVVVGATNKPNALDEALRRPGRFEKEIEIGVPNIDARLEILNLHFSKMPHDLDEDDIKRLAKRTHGYVGADLTSVCREASILAIKRGIDKNIPEKDFTISKYDVETALKNVRQSAMREIFLETPHVKWSDIGGQQIIKQKLREAIEWPLTHPETFTRLGISPPKGILLYGPPGCSKTLIAKAAATEAGINFFAIKGPEVFNKYVGESERAIREIFRKARLASPSMIFFDEIDALSINRGLGEETNDRVLSALLNELDGIENLINVTVLAATNRPDVIDNALLRPGRFDKIVYVGLPDLETRKDIFKIKFRTMNIANDVDIEYLSEKTDGCSGAEIAALCQDAGINAMYDNINAINIEKKHFDKALMNLVKHTTVEMIDFYKSFNHGHLKILRQKFYQKYIYSVYLYLGKRCFFNFNQRNF</sequence>
<dbReference type="GO" id="GO:0005737">
    <property type="term" value="C:cytoplasm"/>
    <property type="evidence" value="ECO:0007669"/>
    <property type="project" value="TreeGrafter"/>
</dbReference>
<keyword evidence="2" id="KW-0067">ATP-binding</keyword>
<dbReference type="GO" id="GO:0005524">
    <property type="term" value="F:ATP binding"/>
    <property type="evidence" value="ECO:0007669"/>
    <property type="project" value="UniProtKB-KW"/>
</dbReference>
<dbReference type="SUPFAM" id="SSF50692">
    <property type="entry name" value="ADC-like"/>
    <property type="match status" value="1"/>
</dbReference>
<evidence type="ECO:0000259" key="4">
    <source>
        <dbReference type="SMART" id="SM01073"/>
    </source>
</evidence>
<dbReference type="SMART" id="SM00382">
    <property type="entry name" value="AAA"/>
    <property type="match status" value="2"/>
</dbReference>
<dbReference type="RefSeq" id="XP_007873256.1">
    <property type="nucleotide sequence ID" value="XM_007875065.1"/>
</dbReference>
<dbReference type="OMA" id="KPPTIHW"/>
<dbReference type="InterPro" id="IPR003959">
    <property type="entry name" value="ATPase_AAA_core"/>
</dbReference>
<dbReference type="OrthoDB" id="27435at2759"/>
<dbReference type="Proteomes" id="UP000011958">
    <property type="component" value="Unassembled WGS sequence"/>
</dbReference>
<feature type="domain" description="AAA+ ATPase" evidence="3">
    <location>
        <begin position="524"/>
        <end position="659"/>
    </location>
</feature>
<dbReference type="SUPFAM" id="SSF52540">
    <property type="entry name" value="P-loop containing nucleoside triphosphate hydrolases"/>
    <property type="match status" value="2"/>
</dbReference>
<dbReference type="InterPro" id="IPR041569">
    <property type="entry name" value="AAA_lid_3"/>
</dbReference>
<evidence type="ECO:0000313" key="5">
    <source>
        <dbReference type="EMBL" id="EMR10626.1"/>
    </source>
</evidence>
<dbReference type="PANTHER" id="PTHR23077">
    <property type="entry name" value="AAA-FAMILY ATPASE"/>
    <property type="match status" value="1"/>
</dbReference>
<dbReference type="InterPro" id="IPR027417">
    <property type="entry name" value="P-loop_NTPase"/>
</dbReference>
<dbReference type="FunFam" id="3.40.50.300:FF:000661">
    <property type="entry name" value="calmodulin-interacting protein 111 isoform X1"/>
    <property type="match status" value="1"/>
</dbReference>
<dbReference type="SMART" id="SM01073">
    <property type="entry name" value="CDC48_N"/>
    <property type="match status" value="1"/>
</dbReference>
<dbReference type="STRING" id="1069680.M7NU28"/>
<feature type="domain" description="CDC48 N-terminal subdomain" evidence="4">
    <location>
        <begin position="34"/>
        <end position="122"/>
    </location>
</feature>
<organism evidence="5 6">
    <name type="scientific">Pneumocystis murina (strain B123)</name>
    <name type="common">Mouse pneumocystis pneumonia agent</name>
    <name type="synonym">Pneumocystis carinii f. sp. muris</name>
    <dbReference type="NCBI Taxonomy" id="1069680"/>
    <lineage>
        <taxon>Eukaryota</taxon>
        <taxon>Fungi</taxon>
        <taxon>Dikarya</taxon>
        <taxon>Ascomycota</taxon>
        <taxon>Taphrinomycotina</taxon>
        <taxon>Pneumocystomycetes</taxon>
        <taxon>Pneumocystaceae</taxon>
        <taxon>Pneumocystis</taxon>
    </lineage>
</organism>
<dbReference type="GO" id="GO:0016887">
    <property type="term" value="F:ATP hydrolysis activity"/>
    <property type="evidence" value="ECO:0007669"/>
    <property type="project" value="InterPro"/>
</dbReference>
<dbReference type="Pfam" id="PF00004">
    <property type="entry name" value="AAA"/>
    <property type="match status" value="2"/>
</dbReference>
<dbReference type="AlphaFoldDB" id="M7NU28"/>